<dbReference type="AlphaFoldDB" id="A0A4S4M6F9"/>
<evidence type="ECO:0000313" key="1">
    <source>
        <dbReference type="EMBL" id="THH20078.1"/>
    </source>
</evidence>
<protein>
    <submittedName>
        <fullName evidence="1">Uncharacterized protein</fullName>
    </submittedName>
</protein>
<proteinExistence type="predicted"/>
<accession>A0A4S4M6F9</accession>
<dbReference type="OrthoDB" id="3267419at2759"/>
<dbReference type="Proteomes" id="UP000310158">
    <property type="component" value="Unassembled WGS sequence"/>
</dbReference>
<gene>
    <name evidence="1" type="ORF">EW146_g1180</name>
</gene>
<dbReference type="Pfam" id="PF14953">
    <property type="entry name" value="DUF4504"/>
    <property type="match status" value="1"/>
</dbReference>
<reference evidence="1 2" key="1">
    <citation type="submission" date="2019-02" db="EMBL/GenBank/DDBJ databases">
        <title>Genome sequencing of the rare red list fungi Bondarzewia mesenterica.</title>
        <authorList>
            <person name="Buettner E."/>
            <person name="Kellner H."/>
        </authorList>
    </citation>
    <scope>NUCLEOTIDE SEQUENCE [LARGE SCALE GENOMIC DNA]</scope>
    <source>
        <strain evidence="1 2">DSM 108281</strain>
    </source>
</reference>
<organism evidence="1 2">
    <name type="scientific">Bondarzewia mesenterica</name>
    <dbReference type="NCBI Taxonomy" id="1095465"/>
    <lineage>
        <taxon>Eukaryota</taxon>
        <taxon>Fungi</taxon>
        <taxon>Dikarya</taxon>
        <taxon>Basidiomycota</taxon>
        <taxon>Agaricomycotina</taxon>
        <taxon>Agaricomycetes</taxon>
        <taxon>Russulales</taxon>
        <taxon>Bondarzewiaceae</taxon>
        <taxon>Bondarzewia</taxon>
    </lineage>
</organism>
<sequence>MSLVALGIRTAYLLDAFSVPDPVDVFSRVIIQLPSEIPLFESVLHVYEPSSEQSFLINVPLFRRACQGGEGFAPDQAENTSFISLNETPTRLSKAPDDLRRVLNGLSESFAATSDPSIPLPTGLTQQTVIPLAAVLLEYPVAYVPISAYQTDFLSSIPLTVYECTLRFNGRDAATGSNSHCILKFSCPTMIEDQFHFLSPSELTPKLAEHFRRRIVEADLSASVQVKYHVETHDRVAL</sequence>
<evidence type="ECO:0000313" key="2">
    <source>
        <dbReference type="Proteomes" id="UP000310158"/>
    </source>
</evidence>
<name>A0A4S4M6F9_9AGAM</name>
<dbReference type="InterPro" id="IPR027850">
    <property type="entry name" value="DUF4504"/>
</dbReference>
<dbReference type="EMBL" id="SGPL01000029">
    <property type="protein sequence ID" value="THH20078.1"/>
    <property type="molecule type" value="Genomic_DNA"/>
</dbReference>
<keyword evidence="2" id="KW-1185">Reference proteome</keyword>
<comment type="caution">
    <text evidence="1">The sequence shown here is derived from an EMBL/GenBank/DDBJ whole genome shotgun (WGS) entry which is preliminary data.</text>
</comment>